<dbReference type="CDD" id="cd05233">
    <property type="entry name" value="SDR_c"/>
    <property type="match status" value="1"/>
</dbReference>
<name>A0AB36EHP9_AGRTU</name>
<comment type="caution">
    <text evidence="3">The sequence shown here is derived from an EMBL/GenBank/DDBJ whole genome shotgun (WGS) entry which is preliminary data.</text>
</comment>
<evidence type="ECO:0000256" key="2">
    <source>
        <dbReference type="ARBA" id="ARBA00023002"/>
    </source>
</evidence>
<dbReference type="FunFam" id="3.40.50.720:FF:000084">
    <property type="entry name" value="Short-chain dehydrogenase reductase"/>
    <property type="match status" value="1"/>
</dbReference>
<dbReference type="InterPro" id="IPR002347">
    <property type="entry name" value="SDR_fam"/>
</dbReference>
<dbReference type="SUPFAM" id="SSF51735">
    <property type="entry name" value="NAD(P)-binding Rossmann-fold domains"/>
    <property type="match status" value="1"/>
</dbReference>
<accession>A0AB36EHP9</accession>
<dbReference type="PRINTS" id="PR00080">
    <property type="entry name" value="SDRFAMILY"/>
</dbReference>
<dbReference type="PRINTS" id="PR00081">
    <property type="entry name" value="GDHRDH"/>
</dbReference>
<dbReference type="PANTHER" id="PTHR42760">
    <property type="entry name" value="SHORT-CHAIN DEHYDROGENASES/REDUCTASES FAMILY MEMBER"/>
    <property type="match status" value="1"/>
</dbReference>
<dbReference type="GO" id="GO:0016616">
    <property type="term" value="F:oxidoreductase activity, acting on the CH-OH group of donors, NAD or NADP as acceptor"/>
    <property type="evidence" value="ECO:0007669"/>
    <property type="project" value="TreeGrafter"/>
</dbReference>
<comment type="similarity">
    <text evidence="1">Belongs to the short-chain dehydrogenases/reductases (SDR) family.</text>
</comment>
<dbReference type="EMBL" id="LXKT01000029">
    <property type="protein sequence ID" value="OCJ32840.1"/>
    <property type="molecule type" value="Genomic_DNA"/>
</dbReference>
<organism evidence="3 4">
    <name type="scientific">Agrobacterium tumefaciens</name>
    <dbReference type="NCBI Taxonomy" id="358"/>
    <lineage>
        <taxon>Bacteria</taxon>
        <taxon>Pseudomonadati</taxon>
        <taxon>Pseudomonadota</taxon>
        <taxon>Alphaproteobacteria</taxon>
        <taxon>Hyphomicrobiales</taxon>
        <taxon>Rhizobiaceae</taxon>
        <taxon>Rhizobium/Agrobacterium group</taxon>
        <taxon>Agrobacterium</taxon>
        <taxon>Agrobacterium tumefaciens complex</taxon>
    </lineage>
</organism>
<dbReference type="PANTHER" id="PTHR42760:SF115">
    <property type="entry name" value="3-OXOACYL-[ACYL-CARRIER-PROTEIN] REDUCTASE FABG"/>
    <property type="match status" value="1"/>
</dbReference>
<dbReference type="Proteomes" id="UP000093451">
    <property type="component" value="Unassembled WGS sequence"/>
</dbReference>
<gene>
    <name evidence="3" type="ORF">A6U91_21940</name>
</gene>
<dbReference type="Gene3D" id="3.40.50.720">
    <property type="entry name" value="NAD(P)-binding Rossmann-like Domain"/>
    <property type="match status" value="1"/>
</dbReference>
<evidence type="ECO:0000313" key="3">
    <source>
        <dbReference type="EMBL" id="OCJ32840.1"/>
    </source>
</evidence>
<proteinExistence type="inferred from homology"/>
<protein>
    <recommendedName>
        <fullName evidence="5">SDR family oxidoreductase</fullName>
    </recommendedName>
</protein>
<evidence type="ECO:0000313" key="4">
    <source>
        <dbReference type="Proteomes" id="UP000093451"/>
    </source>
</evidence>
<sequence>MDMKLNEKVVMISGTGGGQGRAAALAFAKEGAWVVGCDVNVEAASETVELVTAAGGRMISLQPLDLADPDDAGRWMRAAIEEFGGIDILYNNAGALHARGPFAESTLDEWHRTIRDELTIVYVACRAVWQHFVSRGGGVIINTASVSGHIEFLPMRSAAHGAAKAGVLGLTRMLAAEGAVHGIRAVSISPGVTRTPATQRFWNGTNEQRAVGARMIAKVPSARPAEPDDIAAAAVFLASSHANYINATDLLVDGGVHGVSFTIIE</sequence>
<dbReference type="Pfam" id="PF13561">
    <property type="entry name" value="adh_short_C2"/>
    <property type="match status" value="1"/>
</dbReference>
<dbReference type="AlphaFoldDB" id="A0AB36EHP9"/>
<dbReference type="InterPro" id="IPR036291">
    <property type="entry name" value="NAD(P)-bd_dom_sf"/>
</dbReference>
<evidence type="ECO:0008006" key="5">
    <source>
        <dbReference type="Google" id="ProtNLM"/>
    </source>
</evidence>
<reference evidence="3 4" key="1">
    <citation type="journal article" date="2016" name="PeerJ">
        <title>Gall-ID: tools for genotyping gall-causing phytopathogenic bacteria.</title>
        <authorList>
            <person name="Davis E.W.II."/>
            <person name="Weisberg A.J."/>
            <person name="Tabima J.F."/>
            <person name="Grunwald N.J."/>
            <person name="Chang J.H."/>
        </authorList>
    </citation>
    <scope>NUCLEOTIDE SEQUENCE [LARGE SCALE GENOMIC DNA]</scope>
    <source>
        <strain evidence="3 4">N2/73</strain>
    </source>
</reference>
<keyword evidence="2" id="KW-0560">Oxidoreductase</keyword>
<dbReference type="RefSeq" id="WP_065689148.1">
    <property type="nucleotide sequence ID" value="NZ_JBFDVB010000023.1"/>
</dbReference>
<evidence type="ECO:0000256" key="1">
    <source>
        <dbReference type="ARBA" id="ARBA00006484"/>
    </source>
</evidence>